<dbReference type="InterPro" id="IPR036020">
    <property type="entry name" value="WW_dom_sf"/>
</dbReference>
<evidence type="ECO:0000313" key="5">
    <source>
        <dbReference type="EMBL" id="KAG2193508.1"/>
    </source>
</evidence>
<dbReference type="InterPro" id="IPR001202">
    <property type="entry name" value="WW_dom"/>
</dbReference>
<feature type="domain" description="FF" evidence="4">
    <location>
        <begin position="337"/>
        <end position="391"/>
    </location>
</feature>
<evidence type="ECO:0000259" key="4">
    <source>
        <dbReference type="PROSITE" id="PS51676"/>
    </source>
</evidence>
<dbReference type="InterPro" id="IPR036517">
    <property type="entry name" value="FF_domain_sf"/>
</dbReference>
<keyword evidence="6" id="KW-1185">Reference proteome</keyword>
<feature type="domain" description="WW" evidence="3">
    <location>
        <begin position="19"/>
        <end position="52"/>
    </location>
</feature>
<dbReference type="SUPFAM" id="SSF51045">
    <property type="entry name" value="WW domain"/>
    <property type="match status" value="2"/>
</dbReference>
<keyword evidence="2" id="KW-0175">Coiled coil</keyword>
<dbReference type="SMART" id="SM00456">
    <property type="entry name" value="WW"/>
    <property type="match status" value="2"/>
</dbReference>
<dbReference type="GO" id="GO:0003712">
    <property type="term" value="F:transcription coregulator activity"/>
    <property type="evidence" value="ECO:0007669"/>
    <property type="project" value="TreeGrafter"/>
</dbReference>
<accession>A0A8H7UVF1</accession>
<evidence type="ECO:0000313" key="6">
    <source>
        <dbReference type="Proteomes" id="UP000603453"/>
    </source>
</evidence>
<dbReference type="EMBL" id="JAEPRD010000230">
    <property type="protein sequence ID" value="KAG2193508.1"/>
    <property type="molecule type" value="Genomic_DNA"/>
</dbReference>
<dbReference type="SMART" id="SM00441">
    <property type="entry name" value="FF"/>
    <property type="match status" value="3"/>
</dbReference>
<dbReference type="InterPro" id="IPR045148">
    <property type="entry name" value="TCRG1-like"/>
</dbReference>
<gene>
    <name evidence="5" type="ORF">INT47_004743</name>
</gene>
<dbReference type="InterPro" id="IPR002713">
    <property type="entry name" value="FF_domain"/>
</dbReference>
<feature type="domain" description="WW" evidence="3">
    <location>
        <begin position="78"/>
        <end position="105"/>
    </location>
</feature>
<evidence type="ECO:0000259" key="3">
    <source>
        <dbReference type="PROSITE" id="PS50020"/>
    </source>
</evidence>
<dbReference type="PANTHER" id="PTHR15377:SF3">
    <property type="entry name" value="WW DOMAIN-CONTAINING PROTEIN"/>
    <property type="match status" value="1"/>
</dbReference>
<comment type="caution">
    <text evidence="5">The sequence shown here is derived from an EMBL/GenBank/DDBJ whole genome shotgun (WGS) entry which is preliminary data.</text>
</comment>
<evidence type="ECO:0000256" key="2">
    <source>
        <dbReference type="SAM" id="Coils"/>
    </source>
</evidence>
<sequence>MNPALGQPIVYHPFGTPAPALPAGWVEHYTPTGQPYWYNTTTHQSSWVFPVAPKKKKQIKVILAELDIVRKKIPGTHWLFVLTADGYEFYYDRETKTSVWEMPKELEAPLEELKKLEAEEKEARKLQQEEEESKKRALEEEEVAAQEAKRLKLLQEEQEEATEMTEEDIMWQLQQMEGQESDTEGDIPPQEDVQEVAVVEEKEKKETKAELSEEERIQQFNTLLEESHISPFAVYTVEYPKLMTDPRFSLVPSNKQKTLFNKYCHALGEHIRQEKAKEAKRPEDEFKELLESKVTTKMYWDDFRRKYKDDARFKALPVTREREALFKAHVKHNLNKKKNPVEEYKALLRNTDIRKDTRWRDAKKLLENHDAYHAIEDKDKREDLFRDYLEQLQ</sequence>
<dbReference type="PROSITE" id="PS51676">
    <property type="entry name" value="FF"/>
    <property type="match status" value="1"/>
</dbReference>
<protein>
    <recommendedName>
        <fullName evidence="7">Transcription elongation regulator 1</fullName>
    </recommendedName>
</protein>
<proteinExistence type="predicted"/>
<evidence type="ECO:0000256" key="1">
    <source>
        <dbReference type="ARBA" id="ARBA00022737"/>
    </source>
</evidence>
<dbReference type="PROSITE" id="PS01159">
    <property type="entry name" value="WW_DOMAIN_1"/>
    <property type="match status" value="1"/>
</dbReference>
<dbReference type="OrthoDB" id="410044at2759"/>
<dbReference type="CDD" id="cd00201">
    <property type="entry name" value="WW"/>
    <property type="match status" value="2"/>
</dbReference>
<evidence type="ECO:0008006" key="7">
    <source>
        <dbReference type="Google" id="ProtNLM"/>
    </source>
</evidence>
<dbReference type="SUPFAM" id="SSF81698">
    <property type="entry name" value="FF domain"/>
    <property type="match status" value="3"/>
</dbReference>
<organism evidence="5 6">
    <name type="scientific">Mucor saturninus</name>
    <dbReference type="NCBI Taxonomy" id="64648"/>
    <lineage>
        <taxon>Eukaryota</taxon>
        <taxon>Fungi</taxon>
        <taxon>Fungi incertae sedis</taxon>
        <taxon>Mucoromycota</taxon>
        <taxon>Mucoromycotina</taxon>
        <taxon>Mucoromycetes</taxon>
        <taxon>Mucorales</taxon>
        <taxon>Mucorineae</taxon>
        <taxon>Mucoraceae</taxon>
        <taxon>Mucor</taxon>
    </lineage>
</organism>
<keyword evidence="1" id="KW-0677">Repeat</keyword>
<dbReference type="GO" id="GO:0070063">
    <property type="term" value="F:RNA polymerase binding"/>
    <property type="evidence" value="ECO:0007669"/>
    <property type="project" value="InterPro"/>
</dbReference>
<feature type="coiled-coil region" evidence="2">
    <location>
        <begin position="110"/>
        <end position="164"/>
    </location>
</feature>
<dbReference type="Gene3D" id="2.20.70.10">
    <property type="match status" value="2"/>
</dbReference>
<dbReference type="Pfam" id="PF00397">
    <property type="entry name" value="WW"/>
    <property type="match status" value="1"/>
</dbReference>
<dbReference type="Proteomes" id="UP000603453">
    <property type="component" value="Unassembled WGS sequence"/>
</dbReference>
<dbReference type="GO" id="GO:0005634">
    <property type="term" value="C:nucleus"/>
    <property type="evidence" value="ECO:0007669"/>
    <property type="project" value="TreeGrafter"/>
</dbReference>
<dbReference type="PROSITE" id="PS50020">
    <property type="entry name" value="WW_DOMAIN_2"/>
    <property type="match status" value="2"/>
</dbReference>
<dbReference type="PANTHER" id="PTHR15377">
    <property type="entry name" value="TRANSCRIPTION ELONGATION REGULATOR 1"/>
    <property type="match status" value="1"/>
</dbReference>
<dbReference type="Pfam" id="PF01846">
    <property type="entry name" value="FF"/>
    <property type="match status" value="3"/>
</dbReference>
<dbReference type="Gene3D" id="1.10.10.440">
    <property type="entry name" value="FF domain"/>
    <property type="match status" value="3"/>
</dbReference>
<dbReference type="AlphaFoldDB" id="A0A8H7UVF1"/>
<reference evidence="5" key="1">
    <citation type="submission" date="2020-12" db="EMBL/GenBank/DDBJ databases">
        <title>Metabolic potential, ecology and presence of endohyphal bacteria is reflected in genomic diversity of Mucoromycotina.</title>
        <authorList>
            <person name="Muszewska A."/>
            <person name="Okrasinska A."/>
            <person name="Steczkiewicz K."/>
            <person name="Drgas O."/>
            <person name="Orlowska M."/>
            <person name="Perlinska-Lenart U."/>
            <person name="Aleksandrzak-Piekarczyk T."/>
            <person name="Szatraj K."/>
            <person name="Zielenkiewicz U."/>
            <person name="Pilsyk S."/>
            <person name="Malc E."/>
            <person name="Mieczkowski P."/>
            <person name="Kruszewska J.S."/>
            <person name="Biernat P."/>
            <person name="Pawlowska J."/>
        </authorList>
    </citation>
    <scope>NUCLEOTIDE SEQUENCE</scope>
    <source>
        <strain evidence="5">WA0000017839</strain>
    </source>
</reference>
<name>A0A8H7UVF1_9FUNG</name>